<keyword evidence="8" id="KW-0472">Membrane</keyword>
<dbReference type="Gene3D" id="3.55.40.10">
    <property type="entry name" value="minor pseudopilin epsh domain"/>
    <property type="match status" value="1"/>
</dbReference>
<evidence type="ECO:0000313" key="13">
    <source>
        <dbReference type="RefSeq" id="WP_156924365.1"/>
    </source>
</evidence>
<dbReference type="NCBIfam" id="TIGR02532">
    <property type="entry name" value="IV_pilin_GFxxxE"/>
    <property type="match status" value="1"/>
</dbReference>
<accession>A0A8B6XCK9</accession>
<protein>
    <recommendedName>
        <fullName evidence="2">Type II secretion system protein H</fullName>
    </recommendedName>
    <alternativeName>
        <fullName evidence="10">General secretion pathway protein H</fullName>
    </alternativeName>
</protein>
<dbReference type="InterPro" id="IPR022346">
    <property type="entry name" value="T2SS_GspH"/>
</dbReference>
<dbReference type="Pfam" id="PF12019">
    <property type="entry name" value="GspH"/>
    <property type="match status" value="1"/>
</dbReference>
<name>A0A8B6XCK9_9BURK</name>
<proteinExistence type="inferred from homology"/>
<keyword evidence="12" id="KW-1185">Reference proteome</keyword>
<evidence type="ECO:0000256" key="6">
    <source>
        <dbReference type="ARBA" id="ARBA00022692"/>
    </source>
</evidence>
<reference evidence="13" key="1">
    <citation type="submission" date="2025-08" db="UniProtKB">
        <authorList>
            <consortium name="RefSeq"/>
        </authorList>
    </citation>
    <scope>IDENTIFICATION</scope>
</reference>
<dbReference type="GO" id="GO:0005886">
    <property type="term" value="C:plasma membrane"/>
    <property type="evidence" value="ECO:0007669"/>
    <property type="project" value="UniProtKB-SubCell"/>
</dbReference>
<sequence length="195" mass="20314">MTKPRNRMRGFTLIELLAVVAITAILAAIAAPPMSQFITRNRIASQANDLLSLLASARMQAIRERTPVGVCATNDPKGSADCVSDGDWGAGIAVYAFNALGNRAADAAGTPLPPVRILQAANNGNVVTRNGASGPIRFGQSGRWLDFAGNGNIAFILSSDNSDEPAERRAVCLYPSGNSRVVATRSNGRGTGASC</sequence>
<evidence type="ECO:0000259" key="11">
    <source>
        <dbReference type="Pfam" id="PF12019"/>
    </source>
</evidence>
<keyword evidence="4" id="KW-0488">Methylation</keyword>
<dbReference type="InterPro" id="IPR045584">
    <property type="entry name" value="Pilin-like"/>
</dbReference>
<keyword evidence="6" id="KW-0812">Transmembrane</keyword>
<dbReference type="InterPro" id="IPR012902">
    <property type="entry name" value="N_methyl_site"/>
</dbReference>
<dbReference type="SUPFAM" id="SSF54523">
    <property type="entry name" value="Pili subunits"/>
    <property type="match status" value="1"/>
</dbReference>
<dbReference type="AlphaFoldDB" id="A0A8B6XCK9"/>
<keyword evidence="5" id="KW-0997">Cell inner membrane</keyword>
<dbReference type="RefSeq" id="WP_156924365.1">
    <property type="nucleotide sequence ID" value="NZ_AXWS01000008.1"/>
</dbReference>
<dbReference type="GO" id="GO:0015627">
    <property type="term" value="C:type II protein secretion system complex"/>
    <property type="evidence" value="ECO:0007669"/>
    <property type="project" value="InterPro"/>
</dbReference>
<evidence type="ECO:0000256" key="4">
    <source>
        <dbReference type="ARBA" id="ARBA00022481"/>
    </source>
</evidence>
<dbReference type="PROSITE" id="PS00409">
    <property type="entry name" value="PROKAR_NTER_METHYL"/>
    <property type="match status" value="1"/>
</dbReference>
<comment type="subcellular location">
    <subcellularLocation>
        <location evidence="1">Cell inner membrane</location>
        <topology evidence="1">Single-pass membrane protein</topology>
    </subcellularLocation>
</comment>
<evidence type="ECO:0000256" key="5">
    <source>
        <dbReference type="ARBA" id="ARBA00022519"/>
    </source>
</evidence>
<evidence type="ECO:0000256" key="2">
    <source>
        <dbReference type="ARBA" id="ARBA00021549"/>
    </source>
</evidence>
<keyword evidence="7" id="KW-1133">Transmembrane helix</keyword>
<dbReference type="Proteomes" id="UP000675920">
    <property type="component" value="Unplaced"/>
</dbReference>
<dbReference type="GO" id="GO:0015628">
    <property type="term" value="P:protein secretion by the type II secretion system"/>
    <property type="evidence" value="ECO:0007669"/>
    <property type="project" value="InterPro"/>
</dbReference>
<feature type="domain" description="General secretion pathway GspH" evidence="11">
    <location>
        <begin position="46"/>
        <end position="177"/>
    </location>
</feature>
<evidence type="ECO:0000256" key="1">
    <source>
        <dbReference type="ARBA" id="ARBA00004377"/>
    </source>
</evidence>
<evidence type="ECO:0000256" key="8">
    <source>
        <dbReference type="ARBA" id="ARBA00023136"/>
    </source>
</evidence>
<evidence type="ECO:0000313" key="12">
    <source>
        <dbReference type="Proteomes" id="UP000675920"/>
    </source>
</evidence>
<organism evidence="12 13">
    <name type="scientific">Derxia gummosa DSM 723</name>
    <dbReference type="NCBI Taxonomy" id="1121388"/>
    <lineage>
        <taxon>Bacteria</taxon>
        <taxon>Pseudomonadati</taxon>
        <taxon>Pseudomonadota</taxon>
        <taxon>Betaproteobacteria</taxon>
        <taxon>Burkholderiales</taxon>
        <taxon>Alcaligenaceae</taxon>
        <taxon>Derxia</taxon>
    </lineage>
</organism>
<dbReference type="Pfam" id="PF07963">
    <property type="entry name" value="N_methyl"/>
    <property type="match status" value="1"/>
</dbReference>
<evidence type="ECO:0000256" key="7">
    <source>
        <dbReference type="ARBA" id="ARBA00022989"/>
    </source>
</evidence>
<evidence type="ECO:0000256" key="9">
    <source>
        <dbReference type="ARBA" id="ARBA00025772"/>
    </source>
</evidence>
<keyword evidence="3" id="KW-1003">Cell membrane</keyword>
<dbReference type="OrthoDB" id="9180128at2"/>
<evidence type="ECO:0000256" key="10">
    <source>
        <dbReference type="ARBA" id="ARBA00030775"/>
    </source>
</evidence>
<comment type="similarity">
    <text evidence="9">Belongs to the GSP H family.</text>
</comment>
<evidence type="ECO:0000256" key="3">
    <source>
        <dbReference type="ARBA" id="ARBA00022475"/>
    </source>
</evidence>